<evidence type="ECO:0000256" key="4">
    <source>
        <dbReference type="ARBA" id="ARBA00023136"/>
    </source>
</evidence>
<evidence type="ECO:0000313" key="9">
    <source>
        <dbReference type="Proteomes" id="UP000000577"/>
    </source>
</evidence>
<evidence type="ECO:0000256" key="1">
    <source>
        <dbReference type="ARBA" id="ARBA00004141"/>
    </source>
</evidence>
<evidence type="ECO:0000256" key="3">
    <source>
        <dbReference type="ARBA" id="ARBA00022989"/>
    </source>
</evidence>
<evidence type="ECO:0000313" key="8">
    <source>
        <dbReference type="EMBL" id="AAR35688.1"/>
    </source>
</evidence>
<evidence type="ECO:0000256" key="2">
    <source>
        <dbReference type="ARBA" id="ARBA00022692"/>
    </source>
</evidence>
<feature type="transmembrane region" description="Helical" evidence="6">
    <location>
        <begin position="99"/>
        <end position="117"/>
    </location>
</feature>
<dbReference type="AlphaFoldDB" id="Q74AP0"/>
<dbReference type="GO" id="GO:0022857">
    <property type="term" value="F:transmembrane transporter activity"/>
    <property type="evidence" value="ECO:0000318"/>
    <property type="project" value="GO_Central"/>
</dbReference>
<feature type="transmembrane region" description="Helical" evidence="6">
    <location>
        <begin position="354"/>
        <end position="376"/>
    </location>
</feature>
<dbReference type="PROSITE" id="PS50801">
    <property type="entry name" value="STAS"/>
    <property type="match status" value="1"/>
</dbReference>
<feature type="region of interest" description="Disordered" evidence="5">
    <location>
        <begin position="565"/>
        <end position="590"/>
    </location>
</feature>
<dbReference type="NCBIfam" id="TIGR00815">
    <property type="entry name" value="sulP"/>
    <property type="match status" value="1"/>
</dbReference>
<dbReference type="RefSeq" id="WP_010942949.1">
    <property type="nucleotide sequence ID" value="NC_002939.5"/>
</dbReference>
<evidence type="ECO:0000256" key="6">
    <source>
        <dbReference type="SAM" id="Phobius"/>
    </source>
</evidence>
<keyword evidence="3 6" id="KW-1133">Transmembrane helix</keyword>
<dbReference type="SUPFAM" id="SSF52091">
    <property type="entry name" value="SpoIIaa-like"/>
    <property type="match status" value="1"/>
</dbReference>
<dbReference type="InterPro" id="IPR001902">
    <property type="entry name" value="SLC26A/SulP_fam"/>
</dbReference>
<protein>
    <submittedName>
        <fullName evidence="8">Proton/sulfate symporter family protein</fullName>
    </submittedName>
</protein>
<dbReference type="PANTHER" id="PTHR11814">
    <property type="entry name" value="SULFATE TRANSPORTER"/>
    <property type="match status" value="1"/>
</dbReference>
<dbReference type="InterPro" id="IPR002645">
    <property type="entry name" value="STAS_dom"/>
</dbReference>
<feature type="transmembrane region" description="Helical" evidence="6">
    <location>
        <begin position="51"/>
        <end position="67"/>
    </location>
</feature>
<feature type="transmembrane region" description="Helical" evidence="6">
    <location>
        <begin position="176"/>
        <end position="197"/>
    </location>
</feature>
<dbReference type="GO" id="GO:0055085">
    <property type="term" value="P:transmembrane transport"/>
    <property type="evidence" value="ECO:0000318"/>
    <property type="project" value="GO_Central"/>
</dbReference>
<dbReference type="InterPro" id="IPR036513">
    <property type="entry name" value="STAS_dom_sf"/>
</dbReference>
<dbReference type="InParanoid" id="Q74AP0"/>
<feature type="transmembrane region" description="Helical" evidence="6">
    <location>
        <begin position="251"/>
        <end position="277"/>
    </location>
</feature>
<dbReference type="HOGENOM" id="CLU_003182_13_2_7"/>
<feature type="domain" description="STAS" evidence="7">
    <location>
        <begin position="439"/>
        <end position="553"/>
    </location>
</feature>
<sequence>MRLTPSSLLPEWLRSYRPADLLPDLAAGAVVAVILAPQGMAYALLAGLPPIMGLYAATVPLLAYALAGSSRHLSVGPVAIVSLLVHVACSKVAHAGSASYVSAALQLALLTGVLQLLLGTVRAGFMVNFLSRAAIGGFTSAAALLISLSQFKNLLGISGDGGESALELAAGVVRNIGTLHLLTSVMGLAAICMLLLLQRFAPRFPAPLAAIVLGIPLTALLHLDQAGVRTVGDLPHGLPPLSLPPFAADQILTLLPAAVTIALIGYLESFAVAGLIADREKYPIYPNRELVGLGIANVAAAFFSGYPVTGGFSRTAVNHRAGARTGLAGMITATLIGIILLHFTHLFHYLPKTILAAIVIVAVAGLVEAAEARYLFRVKPSDGYTFVLTFLVTLGFGVEAGIVAGVIFSLLVFIWRSAHPHIAELGWLEEEGVFRNIRRYPHAVVPRGMLLVRVDASLYFANMAFVGDWLRATLAERADVRQIIFDLSGVNDMDAVALAALEVIIEGHGERGIVVAFAGMKGPVRDLAQRAGWQERYGNLISFLSLNQAVRQMSTEDMILAGLHSKERESETCSVPATRPTGSTNHGDPA</sequence>
<dbReference type="EMBL" id="AE017180">
    <property type="protein sequence ID" value="AAR35688.1"/>
    <property type="molecule type" value="Genomic_DNA"/>
</dbReference>
<feature type="transmembrane region" description="Helical" evidence="6">
    <location>
        <begin position="74"/>
        <end position="93"/>
    </location>
</feature>
<keyword evidence="9" id="KW-1185">Reference proteome</keyword>
<gene>
    <name evidence="8" type="ordered locus">GSU2312</name>
</gene>
<evidence type="ECO:0000259" key="7">
    <source>
        <dbReference type="PROSITE" id="PS50801"/>
    </source>
</evidence>
<dbReference type="InterPro" id="IPR011547">
    <property type="entry name" value="SLC26A/SulP_dom"/>
</dbReference>
<name>Q74AP0_GEOSL</name>
<proteinExistence type="predicted"/>
<reference evidence="8 9" key="1">
    <citation type="journal article" date="2003" name="Science">
        <title>Genome of Geobacter sulfurreducens: metal reduction in subsurface environments.</title>
        <authorList>
            <person name="Methe B.A."/>
            <person name="Nelson K.E."/>
            <person name="Eisen J.A."/>
            <person name="Paulsen I.T."/>
            <person name="Nelson W."/>
            <person name="Heidelberg J.F."/>
            <person name="Wu D."/>
            <person name="Wu M."/>
            <person name="Ward N."/>
            <person name="Beanan M.J."/>
            <person name="Dodson R.J."/>
            <person name="Madupu R."/>
            <person name="Brinkac L.M."/>
            <person name="Daugherty S.C."/>
            <person name="DeBoy R.T."/>
            <person name="Durkin A.S."/>
            <person name="Gwinn M."/>
            <person name="Kolonay J.F."/>
            <person name="Sullivan S.A."/>
            <person name="Haft D.H."/>
            <person name="Selengut J."/>
            <person name="Davidsen T.M."/>
            <person name="Zafar N."/>
            <person name="White O."/>
            <person name="Tran B."/>
            <person name="Romero C."/>
            <person name="Forberger H.A."/>
            <person name="Weidman J."/>
            <person name="Khouri H."/>
            <person name="Feldblyum T.V."/>
            <person name="Utterback T.R."/>
            <person name="Van Aken S.E."/>
            <person name="Lovley D.R."/>
            <person name="Fraser C.M."/>
        </authorList>
    </citation>
    <scope>NUCLEOTIDE SEQUENCE [LARGE SCALE GENOMIC DNA]</scope>
    <source>
        <strain evidence="9">ATCC 51573 / DSM 12127 / PCA</strain>
    </source>
</reference>
<evidence type="ECO:0000256" key="5">
    <source>
        <dbReference type="SAM" id="MobiDB-lite"/>
    </source>
</evidence>
<dbReference type="SMR" id="Q74AP0"/>
<comment type="subcellular location">
    <subcellularLocation>
        <location evidence="1">Membrane</location>
        <topology evidence="1">Multi-pass membrane protein</topology>
    </subcellularLocation>
</comment>
<feature type="transmembrane region" description="Helical" evidence="6">
    <location>
        <begin position="289"/>
        <end position="306"/>
    </location>
</feature>
<dbReference type="Pfam" id="PF00916">
    <property type="entry name" value="Sulfate_transp"/>
    <property type="match status" value="1"/>
</dbReference>
<keyword evidence="4 6" id="KW-0472">Membrane</keyword>
<dbReference type="GO" id="GO:0005886">
    <property type="term" value="C:plasma membrane"/>
    <property type="evidence" value="ECO:0000318"/>
    <property type="project" value="GO_Central"/>
</dbReference>
<dbReference type="CDD" id="cd07042">
    <property type="entry name" value="STAS_SulP_like_sulfate_transporter"/>
    <property type="match status" value="1"/>
</dbReference>
<dbReference type="Proteomes" id="UP000000577">
    <property type="component" value="Chromosome"/>
</dbReference>
<dbReference type="KEGG" id="gsu:GSU2312"/>
<feature type="transmembrane region" description="Helical" evidence="6">
    <location>
        <begin position="204"/>
        <end position="223"/>
    </location>
</feature>
<keyword evidence="2 6" id="KW-0812">Transmembrane</keyword>
<dbReference type="STRING" id="243231.GSU2312"/>
<dbReference type="Pfam" id="PF01740">
    <property type="entry name" value="STAS"/>
    <property type="match status" value="1"/>
</dbReference>
<dbReference type="Gene3D" id="3.30.750.24">
    <property type="entry name" value="STAS domain"/>
    <property type="match status" value="1"/>
</dbReference>
<dbReference type="eggNOG" id="COG0659">
    <property type="taxonomic scope" value="Bacteria"/>
</dbReference>
<feature type="compositionally biased region" description="Polar residues" evidence="5">
    <location>
        <begin position="572"/>
        <end position="590"/>
    </location>
</feature>
<feature type="transmembrane region" description="Helical" evidence="6">
    <location>
        <begin position="326"/>
        <end position="347"/>
    </location>
</feature>
<dbReference type="PATRIC" id="fig|243231.5.peg.2343"/>
<dbReference type="FunCoup" id="Q74AP0">
    <property type="interactions" value="159"/>
</dbReference>
<accession>Q74AP0</accession>
<reference evidence="8 9" key="2">
    <citation type="journal article" date="2012" name="BMC Genomics">
        <title>Comparative genomic analysis of Geobacter sulfurreducens KN400, a strain with enhanced capacity for extracellular electron transfer and electricity production.</title>
        <authorList>
            <person name="Butler J.E."/>
            <person name="Young N.D."/>
            <person name="Aklujkar M."/>
            <person name="Lovley D.R."/>
        </authorList>
    </citation>
    <scope>NUCLEOTIDE SEQUENCE [LARGE SCALE GENOMIC DNA]</scope>
    <source>
        <strain evidence="9">ATCC 51573 / DSM 12127 / PCA</strain>
    </source>
</reference>
<feature type="transmembrane region" description="Helical" evidence="6">
    <location>
        <begin position="129"/>
        <end position="148"/>
    </location>
</feature>
<dbReference type="OrthoDB" id="9769739at2"/>
<dbReference type="EnsemblBacteria" id="AAR35688">
    <property type="protein sequence ID" value="AAR35688"/>
    <property type="gene ID" value="GSU2312"/>
</dbReference>
<organism evidence="8 9">
    <name type="scientific">Geobacter sulfurreducens (strain ATCC 51573 / DSM 12127 / PCA)</name>
    <dbReference type="NCBI Taxonomy" id="243231"/>
    <lineage>
        <taxon>Bacteria</taxon>
        <taxon>Pseudomonadati</taxon>
        <taxon>Thermodesulfobacteriota</taxon>
        <taxon>Desulfuromonadia</taxon>
        <taxon>Geobacterales</taxon>
        <taxon>Geobacteraceae</taxon>
        <taxon>Geobacter</taxon>
    </lineage>
</organism>
<feature type="transmembrane region" description="Helical" evidence="6">
    <location>
        <begin position="388"/>
        <end position="415"/>
    </location>
</feature>